<dbReference type="eggNOG" id="COG5002">
    <property type="taxonomic scope" value="Bacteria"/>
</dbReference>
<dbReference type="CDD" id="cd00082">
    <property type="entry name" value="HisKA"/>
    <property type="match status" value="1"/>
</dbReference>
<evidence type="ECO:0000256" key="12">
    <source>
        <dbReference type="ARBA" id="ARBA00039401"/>
    </source>
</evidence>
<comment type="subcellular location">
    <subcellularLocation>
        <location evidence="2">Cell membrane</location>
    </subcellularLocation>
</comment>
<keyword evidence="5" id="KW-0597">Phosphoprotein</keyword>
<dbReference type="InterPro" id="IPR003594">
    <property type="entry name" value="HATPase_dom"/>
</dbReference>
<feature type="region of interest" description="Disordered" evidence="13">
    <location>
        <begin position="378"/>
        <end position="398"/>
    </location>
</feature>
<dbReference type="InterPro" id="IPR036890">
    <property type="entry name" value="HATPase_C_sf"/>
</dbReference>
<keyword evidence="14" id="KW-0812">Transmembrane</keyword>
<dbReference type="PRINTS" id="PR00344">
    <property type="entry name" value="BCTRLSENSOR"/>
</dbReference>
<evidence type="ECO:0000256" key="9">
    <source>
        <dbReference type="ARBA" id="ARBA00022840"/>
    </source>
</evidence>
<protein>
    <recommendedName>
        <fullName evidence="12">Sensor-like histidine kinase SenX3</fullName>
        <ecNumber evidence="3">2.7.13.3</ecNumber>
    </recommendedName>
</protein>
<evidence type="ECO:0000256" key="13">
    <source>
        <dbReference type="SAM" id="MobiDB-lite"/>
    </source>
</evidence>
<dbReference type="InterPro" id="IPR004358">
    <property type="entry name" value="Sig_transdc_His_kin-like_C"/>
</dbReference>
<name>C7NK58_KYTSD</name>
<keyword evidence="8 16" id="KW-0418">Kinase</keyword>
<keyword evidence="14" id="KW-1133">Transmembrane helix</keyword>
<dbReference type="Proteomes" id="UP000006666">
    <property type="component" value="Chromosome"/>
</dbReference>
<dbReference type="EMBL" id="CP001686">
    <property type="protein sequence ID" value="ACV05445.1"/>
    <property type="molecule type" value="Genomic_DNA"/>
</dbReference>
<dbReference type="InterPro" id="IPR003661">
    <property type="entry name" value="HisK_dim/P_dom"/>
</dbReference>
<dbReference type="GO" id="GO:0000155">
    <property type="term" value="F:phosphorelay sensor kinase activity"/>
    <property type="evidence" value="ECO:0007669"/>
    <property type="project" value="InterPro"/>
</dbReference>
<evidence type="ECO:0000256" key="11">
    <source>
        <dbReference type="ARBA" id="ARBA00023136"/>
    </source>
</evidence>
<dbReference type="InterPro" id="IPR050351">
    <property type="entry name" value="BphY/WalK/GraS-like"/>
</dbReference>
<evidence type="ECO:0000256" key="5">
    <source>
        <dbReference type="ARBA" id="ARBA00022553"/>
    </source>
</evidence>
<organism evidence="16 17">
    <name type="scientific">Kytococcus sedentarius (strain ATCC 14392 / DSM 20547 / JCM 11482 / CCUG 33030 / NBRC 15357 / NCTC 11040 / CCM 314 / 541)</name>
    <name type="common">Micrococcus sedentarius</name>
    <dbReference type="NCBI Taxonomy" id="478801"/>
    <lineage>
        <taxon>Bacteria</taxon>
        <taxon>Bacillati</taxon>
        <taxon>Actinomycetota</taxon>
        <taxon>Actinomycetes</taxon>
        <taxon>Micrococcales</taxon>
        <taxon>Kytococcaceae</taxon>
        <taxon>Kytococcus</taxon>
    </lineage>
</organism>
<evidence type="ECO:0000256" key="10">
    <source>
        <dbReference type="ARBA" id="ARBA00023012"/>
    </source>
</evidence>
<accession>C7NK58</accession>
<evidence type="ECO:0000259" key="15">
    <source>
        <dbReference type="PROSITE" id="PS50109"/>
    </source>
</evidence>
<gene>
    <name evidence="16" type="ordered locus">Ksed_03690</name>
</gene>
<feature type="transmembrane region" description="Helical" evidence="14">
    <location>
        <begin position="6"/>
        <end position="24"/>
    </location>
</feature>
<dbReference type="AlphaFoldDB" id="C7NK58"/>
<dbReference type="STRING" id="478801.Ksed_03690"/>
<dbReference type="PANTHER" id="PTHR45453:SF1">
    <property type="entry name" value="PHOSPHATE REGULON SENSOR PROTEIN PHOR"/>
    <property type="match status" value="1"/>
</dbReference>
<dbReference type="CDD" id="cd00075">
    <property type="entry name" value="HATPase"/>
    <property type="match status" value="1"/>
</dbReference>
<evidence type="ECO:0000256" key="6">
    <source>
        <dbReference type="ARBA" id="ARBA00022679"/>
    </source>
</evidence>
<dbReference type="InterPro" id="IPR036097">
    <property type="entry name" value="HisK_dim/P_sf"/>
</dbReference>
<dbReference type="SUPFAM" id="SSF55874">
    <property type="entry name" value="ATPase domain of HSP90 chaperone/DNA topoisomerase II/histidine kinase"/>
    <property type="match status" value="1"/>
</dbReference>
<keyword evidence="7" id="KW-0547">Nucleotide-binding</keyword>
<dbReference type="Pfam" id="PF02518">
    <property type="entry name" value="HATPase_c"/>
    <property type="match status" value="1"/>
</dbReference>
<keyword evidence="4" id="KW-1003">Cell membrane</keyword>
<evidence type="ECO:0000256" key="3">
    <source>
        <dbReference type="ARBA" id="ARBA00012438"/>
    </source>
</evidence>
<sequence>MDPLVWAAVGSFLVIGLLVGWWVGRKQPRERRGAQAAGGDSFPDGVRQVLDSLTSTVIVLDAANRVVHSTHHAADQGYVRDGVVPHPAIRDLVEEMRSTREVQDDEVEVTRSVLAGGRVSVGCRVFPLGQDRVVILLEDRSRARRVEQVRRDFVANVSHELKTPVGGIALLAEAVQDARDEPEAVERFARRMVVEADRLSHLVQEIVEFSRLQAGETIEDPQPVNVVEVISAAVDHVRVHAEGRGVAVRQAGIAHGLPHQVFGDAELLTTAVRNLIVNAVNYSDRGTKVIVAAQPGESEGTVRIVVTDQGIGIPTGDLERIFERFYRVDSARSRHTGGTGLGLAIVKHIVANHGGAISVWSRPGTGSTFTIELPVVELTESPNGGPDGASGAPTASVR</sequence>
<dbReference type="HOGENOM" id="CLU_000445_89_2_11"/>
<keyword evidence="11 14" id="KW-0472">Membrane</keyword>
<evidence type="ECO:0000256" key="14">
    <source>
        <dbReference type="SAM" id="Phobius"/>
    </source>
</evidence>
<keyword evidence="6" id="KW-0808">Transferase</keyword>
<dbReference type="FunFam" id="1.10.287.130:FF:000008">
    <property type="entry name" value="Two-component sensor histidine kinase"/>
    <property type="match status" value="1"/>
</dbReference>
<dbReference type="Gene3D" id="3.30.565.10">
    <property type="entry name" value="Histidine kinase-like ATPase, C-terminal domain"/>
    <property type="match status" value="1"/>
</dbReference>
<dbReference type="SMART" id="SM00388">
    <property type="entry name" value="HisKA"/>
    <property type="match status" value="1"/>
</dbReference>
<dbReference type="FunFam" id="3.30.565.10:FF:000006">
    <property type="entry name" value="Sensor histidine kinase WalK"/>
    <property type="match status" value="1"/>
</dbReference>
<dbReference type="PROSITE" id="PS50109">
    <property type="entry name" value="HIS_KIN"/>
    <property type="match status" value="1"/>
</dbReference>
<evidence type="ECO:0000256" key="4">
    <source>
        <dbReference type="ARBA" id="ARBA00022475"/>
    </source>
</evidence>
<evidence type="ECO:0000256" key="8">
    <source>
        <dbReference type="ARBA" id="ARBA00022777"/>
    </source>
</evidence>
<dbReference type="KEGG" id="kse:Ksed_03690"/>
<evidence type="ECO:0000313" key="17">
    <source>
        <dbReference type="Proteomes" id="UP000006666"/>
    </source>
</evidence>
<dbReference type="GO" id="GO:0005886">
    <property type="term" value="C:plasma membrane"/>
    <property type="evidence" value="ECO:0007669"/>
    <property type="project" value="UniProtKB-SubCell"/>
</dbReference>
<keyword evidence="17" id="KW-1185">Reference proteome</keyword>
<dbReference type="Gene3D" id="1.10.287.130">
    <property type="match status" value="1"/>
</dbReference>
<feature type="domain" description="Histidine kinase" evidence="15">
    <location>
        <begin position="156"/>
        <end position="377"/>
    </location>
</feature>
<evidence type="ECO:0000313" key="16">
    <source>
        <dbReference type="EMBL" id="ACV05445.1"/>
    </source>
</evidence>
<evidence type="ECO:0000256" key="1">
    <source>
        <dbReference type="ARBA" id="ARBA00000085"/>
    </source>
</evidence>
<dbReference type="GO" id="GO:0004721">
    <property type="term" value="F:phosphoprotein phosphatase activity"/>
    <property type="evidence" value="ECO:0007669"/>
    <property type="project" value="TreeGrafter"/>
</dbReference>
<comment type="catalytic activity">
    <reaction evidence="1">
        <text>ATP + protein L-histidine = ADP + protein N-phospho-L-histidine.</text>
        <dbReference type="EC" id="2.7.13.3"/>
    </reaction>
</comment>
<keyword evidence="10" id="KW-0902">Two-component regulatory system</keyword>
<dbReference type="InterPro" id="IPR005467">
    <property type="entry name" value="His_kinase_dom"/>
</dbReference>
<evidence type="ECO:0000256" key="7">
    <source>
        <dbReference type="ARBA" id="ARBA00022741"/>
    </source>
</evidence>
<dbReference type="SUPFAM" id="SSF47384">
    <property type="entry name" value="Homodimeric domain of signal transducing histidine kinase"/>
    <property type="match status" value="1"/>
</dbReference>
<reference evidence="16 17" key="1">
    <citation type="journal article" date="2009" name="Stand. Genomic Sci.">
        <title>Complete genome sequence of Kytococcus sedentarius type strain (541).</title>
        <authorList>
            <person name="Sims D."/>
            <person name="Brettin T."/>
            <person name="Detter J.C."/>
            <person name="Han C."/>
            <person name="Lapidus A."/>
            <person name="Copeland A."/>
            <person name="Glavina Del Rio T."/>
            <person name="Nolan M."/>
            <person name="Chen F."/>
            <person name="Lucas S."/>
            <person name="Tice H."/>
            <person name="Cheng J.F."/>
            <person name="Bruce D."/>
            <person name="Goodwin L."/>
            <person name="Pitluck S."/>
            <person name="Ovchinnikova G."/>
            <person name="Pati A."/>
            <person name="Ivanova N."/>
            <person name="Mavrommatis K."/>
            <person name="Chen A."/>
            <person name="Palaniappan K."/>
            <person name="D'haeseleer P."/>
            <person name="Chain P."/>
            <person name="Bristow J."/>
            <person name="Eisen J.A."/>
            <person name="Markowitz V."/>
            <person name="Hugenholtz P."/>
            <person name="Schneider S."/>
            <person name="Goker M."/>
            <person name="Pukall R."/>
            <person name="Kyrpides N.C."/>
            <person name="Klenk H.P."/>
        </authorList>
    </citation>
    <scope>NUCLEOTIDE SEQUENCE [LARGE SCALE GENOMIC DNA]</scope>
    <source>
        <strain evidence="17">ATCC 14392 / DSM 20547 / JCM 11482 / CCUG 33030 / NBRC 15357 / NCTC 11040 / CCM 314 / 541</strain>
    </source>
</reference>
<dbReference type="EC" id="2.7.13.3" evidence="3"/>
<dbReference type="PANTHER" id="PTHR45453">
    <property type="entry name" value="PHOSPHATE REGULON SENSOR PROTEIN PHOR"/>
    <property type="match status" value="1"/>
</dbReference>
<dbReference type="GO" id="GO:0005524">
    <property type="term" value="F:ATP binding"/>
    <property type="evidence" value="ECO:0007669"/>
    <property type="project" value="UniProtKB-KW"/>
</dbReference>
<evidence type="ECO:0000256" key="2">
    <source>
        <dbReference type="ARBA" id="ARBA00004236"/>
    </source>
</evidence>
<proteinExistence type="predicted"/>
<dbReference type="Pfam" id="PF00512">
    <property type="entry name" value="HisKA"/>
    <property type="match status" value="1"/>
</dbReference>
<dbReference type="SMART" id="SM00387">
    <property type="entry name" value="HATPase_c"/>
    <property type="match status" value="1"/>
</dbReference>
<keyword evidence="9" id="KW-0067">ATP-binding</keyword>
<dbReference type="GO" id="GO:0016036">
    <property type="term" value="P:cellular response to phosphate starvation"/>
    <property type="evidence" value="ECO:0007669"/>
    <property type="project" value="TreeGrafter"/>
</dbReference>